<dbReference type="EMBL" id="QGKX02000996">
    <property type="protein sequence ID" value="KAF3558519.1"/>
    <property type="molecule type" value="Genomic_DNA"/>
</dbReference>
<proteinExistence type="predicted"/>
<reference evidence="1" key="1">
    <citation type="submission" date="2019-12" db="EMBL/GenBank/DDBJ databases">
        <title>Genome sequencing and annotation of Brassica cretica.</title>
        <authorList>
            <person name="Studholme D.J."/>
            <person name="Sarris P."/>
        </authorList>
    </citation>
    <scope>NUCLEOTIDE SEQUENCE</scope>
    <source>
        <strain evidence="1">PFS-109/04</strain>
        <tissue evidence="1">Leaf</tissue>
    </source>
</reference>
<organism evidence="1 2">
    <name type="scientific">Brassica cretica</name>
    <name type="common">Mustard</name>
    <dbReference type="NCBI Taxonomy" id="69181"/>
    <lineage>
        <taxon>Eukaryota</taxon>
        <taxon>Viridiplantae</taxon>
        <taxon>Streptophyta</taxon>
        <taxon>Embryophyta</taxon>
        <taxon>Tracheophyta</taxon>
        <taxon>Spermatophyta</taxon>
        <taxon>Magnoliopsida</taxon>
        <taxon>eudicotyledons</taxon>
        <taxon>Gunneridae</taxon>
        <taxon>Pentapetalae</taxon>
        <taxon>rosids</taxon>
        <taxon>malvids</taxon>
        <taxon>Brassicales</taxon>
        <taxon>Brassicaceae</taxon>
        <taxon>Brassiceae</taxon>
        <taxon>Brassica</taxon>
    </lineage>
</organism>
<evidence type="ECO:0000313" key="1">
    <source>
        <dbReference type="EMBL" id="KAF3558519.1"/>
    </source>
</evidence>
<gene>
    <name evidence="1" type="ORF">F2Q69_00014637</name>
</gene>
<name>A0A8S9R541_BRACR</name>
<protein>
    <submittedName>
        <fullName evidence="1">Uncharacterized protein</fullName>
    </submittedName>
</protein>
<evidence type="ECO:0000313" key="2">
    <source>
        <dbReference type="Proteomes" id="UP000712600"/>
    </source>
</evidence>
<sequence>MSQPAWELSVYMGKRETSRASSFCKAIGSEVQRAKSKRYGAKSKHRTNKMKLIKFSQQGWPFVFVVFFKEID</sequence>
<dbReference type="AlphaFoldDB" id="A0A8S9R541"/>
<accession>A0A8S9R541</accession>
<comment type="caution">
    <text evidence="1">The sequence shown here is derived from an EMBL/GenBank/DDBJ whole genome shotgun (WGS) entry which is preliminary data.</text>
</comment>
<dbReference type="Proteomes" id="UP000712600">
    <property type="component" value="Unassembled WGS sequence"/>
</dbReference>